<dbReference type="InterPro" id="IPR016181">
    <property type="entry name" value="Acyl_CoA_acyltransferase"/>
</dbReference>
<evidence type="ECO:0008006" key="3">
    <source>
        <dbReference type="Google" id="ProtNLM"/>
    </source>
</evidence>
<dbReference type="Gene3D" id="3.40.630.30">
    <property type="match status" value="1"/>
</dbReference>
<dbReference type="SUPFAM" id="SSF55729">
    <property type="entry name" value="Acyl-CoA N-acyltransferases (Nat)"/>
    <property type="match status" value="1"/>
</dbReference>
<evidence type="ECO:0000313" key="2">
    <source>
        <dbReference type="Proteomes" id="UP000275461"/>
    </source>
</evidence>
<protein>
    <recommendedName>
        <fullName evidence="3">N-acetyltransferase domain-containing protein</fullName>
    </recommendedName>
</protein>
<dbReference type="EMBL" id="RCDA01000001">
    <property type="protein sequence ID" value="RLK51634.1"/>
    <property type="molecule type" value="Genomic_DNA"/>
</dbReference>
<proteinExistence type="predicted"/>
<dbReference type="AlphaFoldDB" id="A0A498C5W0"/>
<keyword evidence="2" id="KW-1185">Reference proteome</keyword>
<dbReference type="Proteomes" id="UP000275461">
    <property type="component" value="Unassembled WGS sequence"/>
</dbReference>
<evidence type="ECO:0000313" key="1">
    <source>
        <dbReference type="EMBL" id="RLK51634.1"/>
    </source>
</evidence>
<name>A0A498C5W0_9GAMM</name>
<gene>
    <name evidence="1" type="ORF">DFR31_1578</name>
</gene>
<accession>A0A498C5W0</accession>
<sequence length="249" mass="27295">MRVRRLLSGLRATFARLGPGTGSLYLLDRAAGGLSRGRARVITYRLFAQPLADSVVMPARLGKNLEIREARPDDPALDLMGRGTTTLQARFNQGARCLVALKGSELAGFFWWVEGPYQEDEVRCVFLPGPPGEAAWDFDVYIHPKYRLSGVFGCLWSAAQEKLMTSGVRYTCSRISAYNTSSLAAHRRLGAQQVGIRVFILFGRFQLTLGDAPPYLHVSRSAARTPRVAVDPLLEANAPDTQPGTGGDR</sequence>
<organism evidence="1 2">
    <name type="scientific">Alkalispirillum mobile</name>
    <dbReference type="NCBI Taxonomy" id="85925"/>
    <lineage>
        <taxon>Bacteria</taxon>
        <taxon>Pseudomonadati</taxon>
        <taxon>Pseudomonadota</taxon>
        <taxon>Gammaproteobacteria</taxon>
        <taxon>Chromatiales</taxon>
        <taxon>Ectothiorhodospiraceae</taxon>
        <taxon>Alkalispirillum</taxon>
    </lineage>
</organism>
<comment type="caution">
    <text evidence="1">The sequence shown here is derived from an EMBL/GenBank/DDBJ whole genome shotgun (WGS) entry which is preliminary data.</text>
</comment>
<reference evidence="1 2" key="1">
    <citation type="submission" date="2018-10" db="EMBL/GenBank/DDBJ databases">
        <title>Genomic Encyclopedia of Type Strains, Phase IV (KMG-IV): sequencing the most valuable type-strain genomes for metagenomic binning, comparative biology and taxonomic classification.</title>
        <authorList>
            <person name="Goeker M."/>
        </authorList>
    </citation>
    <scope>NUCLEOTIDE SEQUENCE [LARGE SCALE GENOMIC DNA]</scope>
    <source>
        <strain evidence="1 2">DSM 12769</strain>
    </source>
</reference>